<comment type="caution">
    <text evidence="1">The sequence shown here is derived from an EMBL/GenBank/DDBJ whole genome shotgun (WGS) entry which is preliminary data.</text>
</comment>
<evidence type="ECO:0000313" key="1">
    <source>
        <dbReference type="EMBL" id="MBR7783671.1"/>
    </source>
</evidence>
<dbReference type="Proteomes" id="UP000680067">
    <property type="component" value="Unassembled WGS sequence"/>
</dbReference>
<protein>
    <submittedName>
        <fullName evidence="1">Uncharacterized protein</fullName>
    </submittedName>
</protein>
<organism evidence="1 2">
    <name type="scientific">Undibacterium luofuense</name>
    <dbReference type="NCBI Taxonomy" id="2828733"/>
    <lineage>
        <taxon>Bacteria</taxon>
        <taxon>Pseudomonadati</taxon>
        <taxon>Pseudomonadota</taxon>
        <taxon>Betaproteobacteria</taxon>
        <taxon>Burkholderiales</taxon>
        <taxon>Oxalobacteraceae</taxon>
        <taxon>Undibacterium</taxon>
    </lineage>
</organism>
<keyword evidence="2" id="KW-1185">Reference proteome</keyword>
<accession>A0A941I7C5</accession>
<name>A0A941I7C5_9BURK</name>
<dbReference type="AlphaFoldDB" id="A0A941I7C5"/>
<dbReference type="RefSeq" id="WP_212688940.1">
    <property type="nucleotide sequence ID" value="NZ_JAGSPN010000013.1"/>
</dbReference>
<evidence type="ECO:0000313" key="2">
    <source>
        <dbReference type="Proteomes" id="UP000680067"/>
    </source>
</evidence>
<gene>
    <name evidence="1" type="ORF">KDM89_16110</name>
</gene>
<reference evidence="1" key="1">
    <citation type="submission" date="2021-04" db="EMBL/GenBank/DDBJ databases">
        <title>novel species isolated from subtropical streams in China.</title>
        <authorList>
            <person name="Lu H."/>
        </authorList>
    </citation>
    <scope>NUCLEOTIDE SEQUENCE</scope>
    <source>
        <strain evidence="1">LFS511W</strain>
    </source>
</reference>
<proteinExistence type="predicted"/>
<dbReference type="EMBL" id="JAGSPN010000013">
    <property type="protein sequence ID" value="MBR7783671.1"/>
    <property type="molecule type" value="Genomic_DNA"/>
</dbReference>
<sequence>MKKDNSTHEFEKALQLFLDSFLGVNPKETWPTWFRTSTTYGGHKDSEGIWRFSFTGIPSSVLGVGESWEEKNDGYILVKTDPETKERSYVISNTPSEVIVFFEAIIDLNSGKVSVVSSKNISEIDGRDLLPLRK</sequence>